<name>K2PBK1_9HYPH</name>
<proteinExistence type="predicted"/>
<keyword evidence="1" id="KW-0732">Signal</keyword>
<evidence type="ECO:0000313" key="2">
    <source>
        <dbReference type="EMBL" id="EKF44526.1"/>
    </source>
</evidence>
<organism evidence="2 3">
    <name type="scientific">Nitratireductor indicus C115</name>
    <dbReference type="NCBI Taxonomy" id="1231190"/>
    <lineage>
        <taxon>Bacteria</taxon>
        <taxon>Pseudomonadati</taxon>
        <taxon>Pseudomonadota</taxon>
        <taxon>Alphaproteobacteria</taxon>
        <taxon>Hyphomicrobiales</taxon>
        <taxon>Phyllobacteriaceae</taxon>
        <taxon>Nitratireductor</taxon>
    </lineage>
</organism>
<reference evidence="2 3" key="1">
    <citation type="journal article" date="2012" name="J. Bacteriol.">
        <title>Genome Sequence of Nitratireductor indicus Type Strain C115.</title>
        <authorList>
            <person name="Lai Q."/>
            <person name="Li G."/>
            <person name="Yu Z."/>
            <person name="Shao Z."/>
        </authorList>
    </citation>
    <scope>NUCLEOTIDE SEQUENCE [LARGE SCALE GENOMIC DNA]</scope>
    <source>
        <strain evidence="2 3">C115</strain>
    </source>
</reference>
<evidence type="ECO:0000256" key="1">
    <source>
        <dbReference type="ARBA" id="ARBA00022729"/>
    </source>
</evidence>
<keyword evidence="3" id="KW-1185">Reference proteome</keyword>
<sequence length="384" mass="43169">MMRTGKTPALRVIIRSEMIGQPIIDRARVELPFPIVFETIDSLESLRRVVQQPESYDVYHQWHTVDLMWTARAIQPIELSRLGNGNAVLARARRPLGNYPFAGIFVQPDGRLGSAHSSHVAIMPVAQGVDCFGYNPALREKIGDDEPESWGWLLDSRLRGRVALLADPVLGMIEAALATEAAEGLRYNNVANLSIDEIDMVVDGLILRKKKGHFKGFWSNSDESVRLARRGGVLIQSMFGPTVQRLRREGIPLRIASAIEGGRGWHTDLCISRDTKGERLDAAYAYLDWWLSGFPGAAVSRQGYYSILPETARGYLSIDEWDYWYGGKPASQTLLDGDAQPTIREGDVRDGGSYYERMAGVRVWNAFMDEHTYLTHRWQEFLSA</sequence>
<dbReference type="STRING" id="721133.SAMN05216176_102456"/>
<dbReference type="Proteomes" id="UP000007374">
    <property type="component" value="Unassembled WGS sequence"/>
</dbReference>
<dbReference type="OrthoDB" id="6776301at2"/>
<dbReference type="eggNOG" id="COG0687">
    <property type="taxonomic scope" value="Bacteria"/>
</dbReference>
<dbReference type="PANTHER" id="PTHR30222">
    <property type="entry name" value="SPERMIDINE/PUTRESCINE-BINDING PERIPLASMIC PROTEIN"/>
    <property type="match status" value="1"/>
</dbReference>
<dbReference type="AlphaFoldDB" id="K2PBK1"/>
<accession>K2PBK1</accession>
<dbReference type="EMBL" id="AMSI01000001">
    <property type="protein sequence ID" value="EKF44526.1"/>
    <property type="molecule type" value="Genomic_DNA"/>
</dbReference>
<evidence type="ECO:0000313" key="3">
    <source>
        <dbReference type="Proteomes" id="UP000007374"/>
    </source>
</evidence>
<dbReference type="RefSeq" id="WP_009755773.1">
    <property type="nucleotide sequence ID" value="NZ_AMSI01000001.1"/>
</dbReference>
<evidence type="ECO:0008006" key="4">
    <source>
        <dbReference type="Google" id="ProtNLM"/>
    </source>
</evidence>
<dbReference type="SUPFAM" id="SSF53850">
    <property type="entry name" value="Periplasmic binding protein-like II"/>
    <property type="match status" value="1"/>
</dbReference>
<dbReference type="PATRIC" id="fig|1231190.3.peg.475"/>
<dbReference type="PANTHER" id="PTHR30222:SF17">
    <property type="entry name" value="SPERMIDINE_PUTRESCINE-BINDING PERIPLASMIC PROTEIN"/>
    <property type="match status" value="1"/>
</dbReference>
<dbReference type="Gene3D" id="3.40.190.10">
    <property type="entry name" value="Periplasmic binding protein-like II"/>
    <property type="match status" value="2"/>
</dbReference>
<comment type="caution">
    <text evidence="2">The sequence shown here is derived from an EMBL/GenBank/DDBJ whole genome shotgun (WGS) entry which is preliminary data.</text>
</comment>
<gene>
    <name evidence="2" type="ORF">NA8A_02250</name>
</gene>
<protein>
    <recommendedName>
        <fullName evidence="4">Signal peptide prediction</fullName>
    </recommendedName>
</protein>